<evidence type="ECO:0000313" key="8">
    <source>
        <dbReference type="EMBL" id="QOL19791.1"/>
    </source>
</evidence>
<dbReference type="InterPro" id="IPR050189">
    <property type="entry name" value="MFS_Efflux_Transporters"/>
</dbReference>
<keyword evidence="9" id="KW-1185">Reference proteome</keyword>
<feature type="transmembrane region" description="Helical" evidence="6">
    <location>
        <begin position="42"/>
        <end position="60"/>
    </location>
</feature>
<evidence type="ECO:0000256" key="6">
    <source>
        <dbReference type="SAM" id="Phobius"/>
    </source>
</evidence>
<evidence type="ECO:0000256" key="2">
    <source>
        <dbReference type="ARBA" id="ARBA00022475"/>
    </source>
</evidence>
<keyword evidence="2" id="KW-1003">Cell membrane</keyword>
<feature type="transmembrane region" description="Helical" evidence="6">
    <location>
        <begin position="340"/>
        <end position="358"/>
    </location>
</feature>
<dbReference type="CDD" id="cd17320">
    <property type="entry name" value="MFS_MdfA_MDR_like"/>
    <property type="match status" value="1"/>
</dbReference>
<dbReference type="SUPFAM" id="SSF103473">
    <property type="entry name" value="MFS general substrate transporter"/>
    <property type="match status" value="1"/>
</dbReference>
<keyword evidence="4 6" id="KW-1133">Transmembrane helix</keyword>
<dbReference type="InterPro" id="IPR011701">
    <property type="entry name" value="MFS"/>
</dbReference>
<feature type="transmembrane region" description="Helical" evidence="6">
    <location>
        <begin position="243"/>
        <end position="263"/>
    </location>
</feature>
<evidence type="ECO:0000256" key="5">
    <source>
        <dbReference type="ARBA" id="ARBA00023136"/>
    </source>
</evidence>
<accession>A0A7L9RTD9</accession>
<feature type="transmembrane region" description="Helical" evidence="6">
    <location>
        <begin position="72"/>
        <end position="95"/>
    </location>
</feature>
<evidence type="ECO:0000256" key="3">
    <source>
        <dbReference type="ARBA" id="ARBA00022692"/>
    </source>
</evidence>
<dbReference type="EMBL" id="CP054719">
    <property type="protein sequence ID" value="QOL19791.1"/>
    <property type="molecule type" value="Genomic_DNA"/>
</dbReference>
<dbReference type="Pfam" id="PF07690">
    <property type="entry name" value="MFS_1"/>
    <property type="match status" value="1"/>
</dbReference>
<dbReference type="GO" id="GO:0005886">
    <property type="term" value="C:plasma membrane"/>
    <property type="evidence" value="ECO:0007669"/>
    <property type="project" value="UniProtKB-SubCell"/>
</dbReference>
<dbReference type="PANTHER" id="PTHR43124">
    <property type="entry name" value="PURINE EFFLUX PUMP PBUE"/>
    <property type="match status" value="1"/>
</dbReference>
<evidence type="ECO:0000256" key="4">
    <source>
        <dbReference type="ARBA" id="ARBA00022989"/>
    </source>
</evidence>
<feature type="transmembrane region" description="Helical" evidence="6">
    <location>
        <begin position="300"/>
        <end position="320"/>
    </location>
</feature>
<gene>
    <name evidence="8" type="primary">mdtL_2</name>
    <name evidence="8" type="ORF">CPBP_00559</name>
</gene>
<evidence type="ECO:0000256" key="1">
    <source>
        <dbReference type="ARBA" id="ARBA00004651"/>
    </source>
</evidence>
<feature type="transmembrane region" description="Helical" evidence="6">
    <location>
        <begin position="162"/>
        <end position="180"/>
    </location>
</feature>
<evidence type="ECO:0000259" key="7">
    <source>
        <dbReference type="PROSITE" id="PS50850"/>
    </source>
</evidence>
<feature type="transmembrane region" description="Helical" evidence="6">
    <location>
        <begin position="364"/>
        <end position="382"/>
    </location>
</feature>
<dbReference type="InterPro" id="IPR036259">
    <property type="entry name" value="MFS_trans_sf"/>
</dbReference>
<evidence type="ECO:0000313" key="9">
    <source>
        <dbReference type="Proteomes" id="UP000594001"/>
    </source>
</evidence>
<feature type="transmembrane region" description="Helical" evidence="6">
    <location>
        <begin position="134"/>
        <end position="156"/>
    </location>
</feature>
<dbReference type="AlphaFoldDB" id="A0A7L9RTD9"/>
<dbReference type="PROSITE" id="PS50850">
    <property type="entry name" value="MFS"/>
    <property type="match status" value="1"/>
</dbReference>
<feature type="transmembrane region" description="Helical" evidence="6">
    <location>
        <begin position="275"/>
        <end position="294"/>
    </location>
</feature>
<organism evidence="8 9">
    <name type="scientific">Candidatus Bodocaedibacter vickermanii</name>
    <dbReference type="NCBI Taxonomy" id="2741701"/>
    <lineage>
        <taxon>Bacteria</taxon>
        <taxon>Pseudomonadati</taxon>
        <taxon>Pseudomonadota</taxon>
        <taxon>Alphaproteobacteria</taxon>
        <taxon>Holosporales</taxon>
        <taxon>Candidatus Paracaedibacteraceae</taxon>
        <taxon>Candidatus Bodocaedibacter</taxon>
    </lineage>
</organism>
<keyword evidence="3 6" id="KW-0812">Transmembrane</keyword>
<dbReference type="PANTHER" id="PTHR43124:SF3">
    <property type="entry name" value="CHLORAMPHENICOL EFFLUX PUMP RV0191"/>
    <property type="match status" value="1"/>
</dbReference>
<feature type="transmembrane region" description="Helical" evidence="6">
    <location>
        <begin position="101"/>
        <end position="122"/>
    </location>
</feature>
<dbReference type="RefSeq" id="WP_350332533.1">
    <property type="nucleotide sequence ID" value="NZ_CP054719.1"/>
</dbReference>
<reference evidence="8 9" key="1">
    <citation type="submission" date="2020-06" db="EMBL/GenBank/DDBJ databases">
        <title>The endosymbiont of the kinetoplastid Bodo saltans is a Paracaedibacter-like alpha-proteobacterium possessing a putative toxin-antitoxin system.</title>
        <authorList>
            <person name="Midha S."/>
            <person name="Rigden D.J."/>
            <person name="Siozios S."/>
            <person name="Hurst G.D.D."/>
            <person name="Jackson A.P."/>
        </authorList>
    </citation>
    <scope>NUCLEOTIDE SEQUENCE [LARGE SCALE GENOMIC DNA]</scope>
    <source>
        <strain evidence="8">Lake Konstanz</strain>
    </source>
</reference>
<name>A0A7L9RTD9_9PROT</name>
<keyword evidence="5 6" id="KW-0472">Membrane</keyword>
<dbReference type="KEGG" id="pbal:CPBP_00559"/>
<sequence length="397" mass="43342">MNNPMLFITVLVIDLLAGAEVDLFIPSFPNLIHEFNLSPILVQLTLSMNFLSYCVSSLFVGSMGDRYGRRPIIIGGLVIFIIGSICCVFAPSFPLLVIGRFLQGIGMAGPAVLGYVVIADITPIEKQAGLMGTLNGVITFAMAFAPVVGSYINIYFGWQGNFVVLLGLGILSLVMSFIFIPNTTQPNKAVSLSLAGYLPLLKSWSFMRLFLIICLLVSCYWVFIGMGPILYMEDMNVPIEHFGFYQGAIAGIFSIMSIASPMILRKVSQTTCLNLGLWSLMGLSFVLLFISFVVADVPWIITLGMSLYVMPFVFPINIMYIESLDMLPGFKGRAAAMINFGRLAFSAIGLEAVSYLYTGTFLPIAAFMFVFTLVAFVIAISVPKSSAQFSQHIANHG</sequence>
<comment type="subcellular location">
    <subcellularLocation>
        <location evidence="1">Cell membrane</location>
        <topology evidence="1">Multi-pass membrane protein</topology>
    </subcellularLocation>
</comment>
<feature type="domain" description="Major facilitator superfamily (MFS) profile" evidence="7">
    <location>
        <begin position="6"/>
        <end position="383"/>
    </location>
</feature>
<dbReference type="Proteomes" id="UP000594001">
    <property type="component" value="Chromosome"/>
</dbReference>
<dbReference type="Gene3D" id="1.20.1720.10">
    <property type="entry name" value="Multidrug resistance protein D"/>
    <property type="match status" value="1"/>
</dbReference>
<dbReference type="InterPro" id="IPR020846">
    <property type="entry name" value="MFS_dom"/>
</dbReference>
<dbReference type="GO" id="GO:0022857">
    <property type="term" value="F:transmembrane transporter activity"/>
    <property type="evidence" value="ECO:0007669"/>
    <property type="project" value="InterPro"/>
</dbReference>
<proteinExistence type="predicted"/>
<protein>
    <submittedName>
        <fullName evidence="8">Multidrug resistance protein MdtL</fullName>
    </submittedName>
</protein>
<feature type="transmembrane region" description="Helical" evidence="6">
    <location>
        <begin position="209"/>
        <end position="231"/>
    </location>
</feature>